<dbReference type="OrthoDB" id="458079at2"/>
<dbReference type="EMBL" id="LATL02000357">
    <property type="protein sequence ID" value="KKD36111.1"/>
    <property type="molecule type" value="Genomic_DNA"/>
</dbReference>
<dbReference type="RefSeq" id="WP_046280659.1">
    <property type="nucleotide sequence ID" value="NZ_LATL02000357.1"/>
</dbReference>
<evidence type="ECO:0000313" key="2">
    <source>
        <dbReference type="Proteomes" id="UP000033607"/>
    </source>
</evidence>
<reference evidence="1 2" key="1">
    <citation type="submission" date="2015-06" db="EMBL/GenBank/DDBJ databases">
        <title>Draft genome assembly of filamentous brackish cyanobacterium Limnoraphis robusta strain CS-951.</title>
        <authorList>
            <person name="Willis A."/>
            <person name="Parks M."/>
            <person name="Burford M.A."/>
        </authorList>
    </citation>
    <scope>NUCLEOTIDE SEQUENCE [LARGE SCALE GENOMIC DNA]</scope>
    <source>
        <strain evidence="1 2">CS-951</strain>
    </source>
</reference>
<evidence type="ECO:0000313" key="1">
    <source>
        <dbReference type="EMBL" id="KKD36111.1"/>
    </source>
</evidence>
<proteinExistence type="predicted"/>
<dbReference type="AlphaFoldDB" id="A0A0F5YB04"/>
<name>A0A0F5YB04_9CYAN</name>
<gene>
    <name evidence="1" type="ORF">WN50_21605</name>
</gene>
<accession>A0A0F5YB04</accession>
<comment type="caution">
    <text evidence="1">The sequence shown here is derived from an EMBL/GenBank/DDBJ whole genome shotgun (WGS) entry which is preliminary data.</text>
</comment>
<protein>
    <submittedName>
        <fullName evidence="1">Uncharacterized protein</fullName>
    </submittedName>
</protein>
<organism evidence="1 2">
    <name type="scientific">Limnoraphis robusta CS-951</name>
    <dbReference type="NCBI Taxonomy" id="1637645"/>
    <lineage>
        <taxon>Bacteria</taxon>
        <taxon>Bacillati</taxon>
        <taxon>Cyanobacteriota</taxon>
        <taxon>Cyanophyceae</taxon>
        <taxon>Oscillatoriophycideae</taxon>
        <taxon>Oscillatoriales</taxon>
        <taxon>Sirenicapillariaceae</taxon>
        <taxon>Limnoraphis</taxon>
    </lineage>
</organism>
<sequence>MKTQNLLSQLPDTVNTRSALSATWTTLPKTEVHHSSKLDWKEQDHTCQATYSDEFGTIELHIEKETHNPKNEKHHYRVSYQYRSPEGHLIAQGIWEPKETIAQAKQLAEFQWRQFL</sequence>
<dbReference type="Proteomes" id="UP000033607">
    <property type="component" value="Unassembled WGS sequence"/>
</dbReference>